<sequence length="167" mass="18624">MVQNRKYRVVAMRPIITSKVKGGLNLRTQSLIQSFYFSLTIAHKHFTGSVVMRENWRGKSNKKRKISIPIEDDDSGVVCVWSRLTHTGRVGLDQSSWGGSAGWPVVGGTVLSARSLPPLLLGTAEPQTKVCDLLLTWAVQVGWRVTTSNYSPGRHINLTNSRRLHRS</sequence>
<accession>G3PNL0</accession>
<name>G3PNL0_GASAC</name>
<evidence type="ECO:0000313" key="1">
    <source>
        <dbReference type="Ensembl" id="ENSGACP00000019193.1"/>
    </source>
</evidence>
<dbReference type="Ensembl" id="ENSGACT00000019231.1">
    <property type="protein sequence ID" value="ENSGACP00000019193.1"/>
    <property type="gene ID" value="ENSGACG00000014549.1"/>
</dbReference>
<organism evidence="1">
    <name type="scientific">Gasterosteus aculeatus</name>
    <name type="common">Three-spined stickleback</name>
    <dbReference type="NCBI Taxonomy" id="69293"/>
    <lineage>
        <taxon>Eukaryota</taxon>
        <taxon>Metazoa</taxon>
        <taxon>Chordata</taxon>
        <taxon>Craniata</taxon>
        <taxon>Vertebrata</taxon>
        <taxon>Euteleostomi</taxon>
        <taxon>Actinopterygii</taxon>
        <taxon>Neopterygii</taxon>
        <taxon>Teleostei</taxon>
        <taxon>Neoteleostei</taxon>
        <taxon>Acanthomorphata</taxon>
        <taxon>Eupercaria</taxon>
        <taxon>Perciformes</taxon>
        <taxon>Cottioidei</taxon>
        <taxon>Gasterosteales</taxon>
        <taxon>Gasterosteidae</taxon>
        <taxon>Gasterosteus</taxon>
    </lineage>
</organism>
<reference evidence="1" key="1">
    <citation type="submission" date="2006-01" db="EMBL/GenBank/DDBJ databases">
        <authorList>
            <person name="Lindblad-Toh K."/>
            <person name="Mauceli E."/>
            <person name="Grabherr M."/>
            <person name="Chang J.L."/>
            <person name="Lander E.S."/>
        </authorList>
    </citation>
    <scope>NUCLEOTIDE SEQUENCE [LARGE SCALE GENOMIC DNA]</scope>
</reference>
<protein>
    <submittedName>
        <fullName evidence="1">Uncharacterized protein</fullName>
    </submittedName>
</protein>
<dbReference type="Bgee" id="ENSGACG00000014549">
    <property type="expression patterns" value="Expressed in pharyngeal gill and 13 other cell types or tissues"/>
</dbReference>
<proteinExistence type="predicted"/>
<reference evidence="1" key="2">
    <citation type="submission" date="2024-04" db="UniProtKB">
        <authorList>
            <consortium name="Ensembl"/>
        </authorList>
    </citation>
    <scope>IDENTIFICATION</scope>
</reference>
<dbReference type="InParanoid" id="G3PNL0"/>
<dbReference type="AlphaFoldDB" id="G3PNL0"/>